<name>A0A0E9SU30_ANGAN</name>
<accession>A0A0E9SU30</accession>
<reference evidence="1" key="1">
    <citation type="submission" date="2014-11" db="EMBL/GenBank/DDBJ databases">
        <authorList>
            <person name="Amaro Gonzalez C."/>
        </authorList>
    </citation>
    <scope>NUCLEOTIDE SEQUENCE</scope>
</reference>
<organism evidence="1">
    <name type="scientific">Anguilla anguilla</name>
    <name type="common">European freshwater eel</name>
    <name type="synonym">Muraena anguilla</name>
    <dbReference type="NCBI Taxonomy" id="7936"/>
    <lineage>
        <taxon>Eukaryota</taxon>
        <taxon>Metazoa</taxon>
        <taxon>Chordata</taxon>
        <taxon>Craniata</taxon>
        <taxon>Vertebrata</taxon>
        <taxon>Euteleostomi</taxon>
        <taxon>Actinopterygii</taxon>
        <taxon>Neopterygii</taxon>
        <taxon>Teleostei</taxon>
        <taxon>Anguilliformes</taxon>
        <taxon>Anguillidae</taxon>
        <taxon>Anguilla</taxon>
    </lineage>
</organism>
<evidence type="ECO:0000313" key="1">
    <source>
        <dbReference type="EMBL" id="JAH44737.1"/>
    </source>
</evidence>
<reference evidence="1" key="2">
    <citation type="journal article" date="2015" name="Fish Shellfish Immunol.">
        <title>Early steps in the European eel (Anguilla anguilla)-Vibrio vulnificus interaction in the gills: Role of the RtxA13 toxin.</title>
        <authorList>
            <person name="Callol A."/>
            <person name="Pajuelo D."/>
            <person name="Ebbesson L."/>
            <person name="Teles M."/>
            <person name="MacKenzie S."/>
            <person name="Amaro C."/>
        </authorList>
    </citation>
    <scope>NUCLEOTIDE SEQUENCE</scope>
</reference>
<protein>
    <submittedName>
        <fullName evidence="1">Uncharacterized protein</fullName>
    </submittedName>
</protein>
<proteinExistence type="predicted"/>
<sequence>MHYIRVSVIDKNEYKICFKNLQYY</sequence>
<dbReference type="AlphaFoldDB" id="A0A0E9SU30"/>
<dbReference type="EMBL" id="GBXM01063840">
    <property type="protein sequence ID" value="JAH44737.1"/>
    <property type="molecule type" value="Transcribed_RNA"/>
</dbReference>